<name>A0A0R2EBH4_9LACO</name>
<evidence type="ECO:0000313" key="5">
    <source>
        <dbReference type="Proteomes" id="UP000050898"/>
    </source>
</evidence>
<comment type="caution">
    <text evidence="4">The sequence shown here is derived from an EMBL/GenBank/DDBJ whole genome shotgun (WGS) entry which is preliminary data.</text>
</comment>
<keyword evidence="2 4" id="KW-0808">Transferase</keyword>
<dbReference type="CDD" id="cd00761">
    <property type="entry name" value="Glyco_tranf_GTA_type"/>
    <property type="match status" value="1"/>
</dbReference>
<dbReference type="Pfam" id="PF00535">
    <property type="entry name" value="Glycos_transf_2"/>
    <property type="match status" value="1"/>
</dbReference>
<dbReference type="InterPro" id="IPR001173">
    <property type="entry name" value="Glyco_trans_2-like"/>
</dbReference>
<dbReference type="PANTHER" id="PTHR22916:SF51">
    <property type="entry name" value="GLYCOSYLTRANSFERASE EPSH-RELATED"/>
    <property type="match status" value="1"/>
</dbReference>
<keyword evidence="1" id="KW-0328">Glycosyltransferase</keyword>
<dbReference type="GO" id="GO:0016757">
    <property type="term" value="F:glycosyltransferase activity"/>
    <property type="evidence" value="ECO:0007669"/>
    <property type="project" value="UniProtKB-KW"/>
</dbReference>
<reference evidence="4 5" key="1">
    <citation type="journal article" date="2015" name="Genome Announc.">
        <title>Expanding the biotechnology potential of lactobacilli through comparative genomics of 213 strains and associated genera.</title>
        <authorList>
            <person name="Sun Z."/>
            <person name="Harris H.M."/>
            <person name="McCann A."/>
            <person name="Guo C."/>
            <person name="Argimon S."/>
            <person name="Zhang W."/>
            <person name="Yang X."/>
            <person name="Jeffery I.B."/>
            <person name="Cooney J.C."/>
            <person name="Kagawa T.F."/>
            <person name="Liu W."/>
            <person name="Song Y."/>
            <person name="Salvetti E."/>
            <person name="Wrobel A."/>
            <person name="Rasinkangas P."/>
            <person name="Parkhill J."/>
            <person name="Rea M.C."/>
            <person name="O'Sullivan O."/>
            <person name="Ritari J."/>
            <person name="Douillard F.P."/>
            <person name="Paul Ross R."/>
            <person name="Yang R."/>
            <person name="Briner A.E."/>
            <person name="Felis G.E."/>
            <person name="de Vos W.M."/>
            <person name="Barrangou R."/>
            <person name="Klaenhammer T.R."/>
            <person name="Caufield P.W."/>
            <person name="Cui Y."/>
            <person name="Zhang H."/>
            <person name="O'Toole P.W."/>
        </authorList>
    </citation>
    <scope>NUCLEOTIDE SEQUENCE [LARGE SCALE GENOMIC DNA]</scope>
    <source>
        <strain evidence="4 5">DSM 20444</strain>
    </source>
</reference>
<proteinExistence type="predicted"/>
<dbReference type="SUPFAM" id="SSF53448">
    <property type="entry name" value="Nucleotide-diphospho-sugar transferases"/>
    <property type="match status" value="1"/>
</dbReference>
<dbReference type="GeneID" id="98315268"/>
<sequence>METKLVSIILPIFNIEDNFLKKCVESLLNQTYKNIEVILIDDGSTNNIFDVCLSLQKRDSRVKVHKQVNSGVSVARNKGLEVSSGEYICFVDPDDWVSKDYISDLVEAIENTNADISVSNCFINYKDNNQKNDFLQGESRVLTGAQKNELLYQLVGKKLCRYYPKGIAAGVPWCKMFNRDFLEKNNLEFVPGMKRMQDNIFCLYAFENAKKVAYTKKNNYYYREDENSASHKYSTDIISNFETYFDETLRFLDKYGKEDLMYQAVYMKELTSFNSFFARYFFNEKNTKKFGNIKNEIEQLLETPRYKNALANINYKLLNSQEKIFVFCLRYRLFRILKLLIRLKNR</sequence>
<evidence type="ECO:0000313" key="4">
    <source>
        <dbReference type="EMBL" id="KRN09268.1"/>
    </source>
</evidence>
<dbReference type="OrthoDB" id="396512at2"/>
<dbReference type="Gene3D" id="3.90.550.10">
    <property type="entry name" value="Spore Coat Polysaccharide Biosynthesis Protein SpsA, Chain A"/>
    <property type="match status" value="1"/>
</dbReference>
<accession>A0A0R2EBH4</accession>
<evidence type="ECO:0000256" key="1">
    <source>
        <dbReference type="ARBA" id="ARBA00022676"/>
    </source>
</evidence>
<protein>
    <submittedName>
        <fullName evidence="4">Glycosyltransferase</fullName>
    </submittedName>
</protein>
<organism evidence="4 5">
    <name type="scientific">Liquorilactobacillus mali KCTC 3596 = DSM 20444</name>
    <dbReference type="NCBI Taxonomy" id="1046596"/>
    <lineage>
        <taxon>Bacteria</taxon>
        <taxon>Bacillati</taxon>
        <taxon>Bacillota</taxon>
        <taxon>Bacilli</taxon>
        <taxon>Lactobacillales</taxon>
        <taxon>Lactobacillaceae</taxon>
        <taxon>Liquorilactobacillus</taxon>
    </lineage>
</organism>
<dbReference type="RefSeq" id="WP_010077944.1">
    <property type="nucleotide sequence ID" value="NZ_AYYH01000029.1"/>
</dbReference>
<gene>
    <name evidence="4" type="ORF">FD00_GL001160</name>
</gene>
<evidence type="ECO:0000256" key="2">
    <source>
        <dbReference type="ARBA" id="ARBA00022679"/>
    </source>
</evidence>
<dbReference type="Proteomes" id="UP000050898">
    <property type="component" value="Unassembled WGS sequence"/>
</dbReference>
<dbReference type="AlphaFoldDB" id="A0A0R2EBH4"/>
<dbReference type="PATRIC" id="fig|1046596.6.peg.1244"/>
<dbReference type="EMBL" id="AYYH01000029">
    <property type="protein sequence ID" value="KRN09268.1"/>
    <property type="molecule type" value="Genomic_DNA"/>
</dbReference>
<keyword evidence="5" id="KW-1185">Reference proteome</keyword>
<dbReference type="PANTHER" id="PTHR22916">
    <property type="entry name" value="GLYCOSYLTRANSFERASE"/>
    <property type="match status" value="1"/>
</dbReference>
<dbReference type="InterPro" id="IPR029044">
    <property type="entry name" value="Nucleotide-diphossugar_trans"/>
</dbReference>
<feature type="domain" description="Glycosyltransferase 2-like" evidence="3">
    <location>
        <begin position="7"/>
        <end position="183"/>
    </location>
</feature>
<evidence type="ECO:0000259" key="3">
    <source>
        <dbReference type="Pfam" id="PF00535"/>
    </source>
</evidence>